<keyword evidence="2" id="KW-1185">Reference proteome</keyword>
<gene>
    <name evidence="1" type="ORF">MWH26_04470</name>
</gene>
<dbReference type="EMBL" id="CP095848">
    <property type="protein sequence ID" value="UPL50167.1"/>
    <property type="molecule type" value="Genomic_DNA"/>
</dbReference>
<accession>A0ABY4JBH2</accession>
<reference evidence="1 2" key="1">
    <citation type="submission" date="2022-04" db="EMBL/GenBank/DDBJ databases">
        <title>Hymenobacter sp. isolated from the air.</title>
        <authorList>
            <person name="Won M."/>
            <person name="Lee C.-M."/>
            <person name="Woen H.-Y."/>
            <person name="Kwon S.-W."/>
        </authorList>
    </citation>
    <scope>NUCLEOTIDE SEQUENCE [LARGE SCALE GENOMIC DNA]</scope>
    <source>
        <strain evidence="2">5516 S-25</strain>
    </source>
</reference>
<name>A0ABY4JBH2_9BACT</name>
<organism evidence="1 2">
    <name type="scientific">Hymenobacter sublimis</name>
    <dbReference type="NCBI Taxonomy" id="2933777"/>
    <lineage>
        <taxon>Bacteria</taxon>
        <taxon>Pseudomonadati</taxon>
        <taxon>Bacteroidota</taxon>
        <taxon>Cytophagia</taxon>
        <taxon>Cytophagales</taxon>
        <taxon>Hymenobacteraceae</taxon>
        <taxon>Hymenobacter</taxon>
    </lineage>
</organism>
<dbReference type="RefSeq" id="WP_244695444.1">
    <property type="nucleotide sequence ID" value="NZ_CP095848.1"/>
</dbReference>
<sequence>MLHHDGVYAALCYLNRYTPHRYTGIYRFEDGLSRNVALVDRYNIQVQQGADVPLDEAFCSLVGRQQATLQLWNAPLNLRAWEVNTLVVFYCGVLICDKQGQIYGTLCHYDLDLCQEVPPLLPPLEAAAPLLYQALHATSAPATNQ</sequence>
<evidence type="ECO:0008006" key="3">
    <source>
        <dbReference type="Google" id="ProtNLM"/>
    </source>
</evidence>
<evidence type="ECO:0000313" key="2">
    <source>
        <dbReference type="Proteomes" id="UP000829647"/>
    </source>
</evidence>
<protein>
    <recommendedName>
        <fullName evidence="3">GAF domain-containing protein</fullName>
    </recommendedName>
</protein>
<evidence type="ECO:0000313" key="1">
    <source>
        <dbReference type="EMBL" id="UPL50167.1"/>
    </source>
</evidence>
<dbReference type="Proteomes" id="UP000829647">
    <property type="component" value="Chromosome"/>
</dbReference>
<proteinExistence type="predicted"/>